<organism evidence="2 3">
    <name type="scientific">Symbiodinium microadriaticum</name>
    <name type="common">Dinoflagellate</name>
    <name type="synonym">Zooxanthella microadriatica</name>
    <dbReference type="NCBI Taxonomy" id="2951"/>
    <lineage>
        <taxon>Eukaryota</taxon>
        <taxon>Sar</taxon>
        <taxon>Alveolata</taxon>
        <taxon>Dinophyceae</taxon>
        <taxon>Suessiales</taxon>
        <taxon>Symbiodiniaceae</taxon>
        <taxon>Symbiodinium</taxon>
    </lineage>
</organism>
<dbReference type="Proteomes" id="UP000186817">
    <property type="component" value="Unassembled WGS sequence"/>
</dbReference>
<keyword evidence="1" id="KW-1133">Transmembrane helix</keyword>
<dbReference type="AlphaFoldDB" id="A0A1Q9DQ17"/>
<dbReference type="OrthoDB" id="10434253at2759"/>
<name>A0A1Q9DQ17_SYMMI</name>
<evidence type="ECO:0000256" key="1">
    <source>
        <dbReference type="SAM" id="Phobius"/>
    </source>
</evidence>
<proteinExistence type="predicted"/>
<gene>
    <name evidence="2" type="ORF">AK812_SmicGene20432</name>
</gene>
<evidence type="ECO:0000313" key="3">
    <source>
        <dbReference type="Proteomes" id="UP000186817"/>
    </source>
</evidence>
<keyword evidence="1" id="KW-0812">Transmembrane</keyword>
<protein>
    <submittedName>
        <fullName evidence="2">Uncharacterized protein</fullName>
    </submittedName>
</protein>
<feature type="transmembrane region" description="Helical" evidence="1">
    <location>
        <begin position="243"/>
        <end position="266"/>
    </location>
</feature>
<dbReference type="EMBL" id="LSRX01000441">
    <property type="protein sequence ID" value="OLP97257.1"/>
    <property type="molecule type" value="Genomic_DNA"/>
</dbReference>
<reference evidence="2 3" key="1">
    <citation type="submission" date="2016-02" db="EMBL/GenBank/DDBJ databases">
        <title>Genome analysis of coral dinoflagellate symbionts highlights evolutionary adaptations to a symbiotic lifestyle.</title>
        <authorList>
            <person name="Aranda M."/>
            <person name="Li Y."/>
            <person name="Liew Y.J."/>
            <person name="Baumgarten S."/>
            <person name="Simakov O."/>
            <person name="Wilson M."/>
            <person name="Piel J."/>
            <person name="Ashoor H."/>
            <person name="Bougouffa S."/>
            <person name="Bajic V.B."/>
            <person name="Ryu T."/>
            <person name="Ravasi T."/>
            <person name="Bayer T."/>
            <person name="Micklem G."/>
            <person name="Kim H."/>
            <person name="Bhak J."/>
            <person name="Lajeunesse T.C."/>
            <person name="Voolstra C.R."/>
        </authorList>
    </citation>
    <scope>NUCLEOTIDE SEQUENCE [LARGE SCALE GENOMIC DNA]</scope>
    <source>
        <strain evidence="2 3">CCMP2467</strain>
    </source>
</reference>
<accession>A0A1Q9DQ17</accession>
<evidence type="ECO:0000313" key="2">
    <source>
        <dbReference type="EMBL" id="OLP97257.1"/>
    </source>
</evidence>
<feature type="transmembrane region" description="Helical" evidence="1">
    <location>
        <begin position="152"/>
        <end position="169"/>
    </location>
</feature>
<comment type="caution">
    <text evidence="2">The sequence shown here is derived from an EMBL/GenBank/DDBJ whole genome shotgun (WGS) entry which is preliminary data.</text>
</comment>
<feature type="transmembrane region" description="Helical" evidence="1">
    <location>
        <begin position="209"/>
        <end position="231"/>
    </location>
</feature>
<keyword evidence="3" id="KW-1185">Reference proteome</keyword>
<keyword evidence="1" id="KW-0472">Membrane</keyword>
<sequence length="353" mass="38568">MSMHEPRELDRLPIAQDKNSKGCLRVHEGPQPPTLEFEPCALHLLFFKFLYSVAVDGKPLVRTRATAAPERRPRTHGAQLGSTGARPVRMPGFLDLGIPSAANMDLEEDVSAIEEVSRANWTGDRSSLLRAARGARSFVREAAAFHVANTRFWEAVLLPCAVVVVVALSSCMELWLGQCVSLACWYSANYYTMGYTLQVLHPQVSSSTLLRLSPFGGALQLFLWSVLPALAEVLLLNVMNVPSVAHVAGTTLYAVCGCFWLHVFIAPWQCIPEGWRPHQVFRRGARCTHGNGWSQPVHYNVCSLSPDVPPEATDGSPRRRTSDRSARLVERAEGSIAGHAALAIAGSTQGAYG</sequence>